<dbReference type="InterPro" id="IPR015867">
    <property type="entry name" value="N-reg_PII/ATP_PRibTrfase_C"/>
</dbReference>
<proteinExistence type="predicted"/>
<feature type="transmembrane region" description="Helical" evidence="6">
    <location>
        <begin position="108"/>
        <end position="125"/>
    </location>
</feature>
<sequence>MIEKIKEYVLSTLGTLITAVGLVVFLIPNDIAAGGVSGLSMILHSFVPIPVGVWMYILNGLLFLIAFLTIGFDFSAKTIYCTFVFNFFVDFFDRIIPLPKYNGDDLFLAVFFGTILTASGLAITFSQNASTGGTDILARILNKYFWISMGTGLLMVDVAIAVLAGLVFSARTGMYALLGVILNGIMVDFMMRGIEQSSEVIIISEKCDDIKDFVLNVLQRGATYIPAKGAYTGKERKILLVVVRRRELNELIRFIKKADPKAFVIIKEVRQALGEGFKELEEL</sequence>
<keyword evidence="2" id="KW-1003">Cell membrane</keyword>
<dbReference type="STRING" id="390874.Tpet_0748"/>
<evidence type="ECO:0000256" key="5">
    <source>
        <dbReference type="ARBA" id="ARBA00023136"/>
    </source>
</evidence>
<evidence type="ECO:0000313" key="8">
    <source>
        <dbReference type="EMBL" id="ABQ46767.1"/>
    </source>
</evidence>
<dbReference type="eggNOG" id="COG1284">
    <property type="taxonomic scope" value="Bacteria"/>
</dbReference>
<evidence type="ECO:0000259" key="7">
    <source>
        <dbReference type="Pfam" id="PF10035"/>
    </source>
</evidence>
<dbReference type="KEGG" id="tpt:Tpet_0748"/>
<dbReference type="AlphaFoldDB" id="A5IKP4"/>
<evidence type="ECO:0000256" key="2">
    <source>
        <dbReference type="ARBA" id="ARBA00022475"/>
    </source>
</evidence>
<name>A5IKP4_THEP1</name>
<dbReference type="Gene3D" id="3.30.70.120">
    <property type="match status" value="1"/>
</dbReference>
<dbReference type="GO" id="GO:0005886">
    <property type="term" value="C:plasma membrane"/>
    <property type="evidence" value="ECO:0007669"/>
    <property type="project" value="UniProtKB-SubCell"/>
</dbReference>
<gene>
    <name evidence="8" type="ordered locus">Tpet_0748</name>
</gene>
<dbReference type="HOGENOM" id="CLU_063199_0_0_0"/>
<dbReference type="InterPro" id="IPR019264">
    <property type="entry name" value="DUF2179"/>
</dbReference>
<dbReference type="Proteomes" id="UP000006558">
    <property type="component" value="Chromosome"/>
</dbReference>
<evidence type="ECO:0000256" key="6">
    <source>
        <dbReference type="SAM" id="Phobius"/>
    </source>
</evidence>
<feature type="transmembrane region" description="Helical" evidence="6">
    <location>
        <begin position="7"/>
        <end position="27"/>
    </location>
</feature>
<feature type="transmembrane region" description="Helical" evidence="6">
    <location>
        <begin position="79"/>
        <end position="96"/>
    </location>
</feature>
<protein>
    <recommendedName>
        <fullName evidence="7">DUF2179 domain-containing protein</fullName>
    </recommendedName>
</protein>
<dbReference type="CDD" id="cd16380">
    <property type="entry name" value="YitT_C"/>
    <property type="match status" value="1"/>
</dbReference>
<evidence type="ECO:0000313" key="9">
    <source>
        <dbReference type="Proteomes" id="UP000006558"/>
    </source>
</evidence>
<organism evidence="8 9">
    <name type="scientific">Thermotoga petrophila (strain ATCC BAA-488 / DSM 13995 / JCM 10881 / RKU-1)</name>
    <dbReference type="NCBI Taxonomy" id="390874"/>
    <lineage>
        <taxon>Bacteria</taxon>
        <taxon>Thermotogati</taxon>
        <taxon>Thermotogota</taxon>
        <taxon>Thermotogae</taxon>
        <taxon>Thermotogales</taxon>
        <taxon>Thermotogaceae</taxon>
        <taxon>Thermotoga</taxon>
    </lineage>
</organism>
<comment type="subcellular location">
    <subcellularLocation>
        <location evidence="1">Cell membrane</location>
        <topology evidence="1">Multi-pass membrane protein</topology>
    </subcellularLocation>
</comment>
<dbReference type="PANTHER" id="PTHR33545">
    <property type="entry name" value="UPF0750 MEMBRANE PROTEIN YITT-RELATED"/>
    <property type="match status" value="1"/>
</dbReference>
<evidence type="ECO:0000256" key="4">
    <source>
        <dbReference type="ARBA" id="ARBA00022989"/>
    </source>
</evidence>
<feature type="domain" description="DUF2179" evidence="7">
    <location>
        <begin position="220"/>
        <end position="274"/>
    </location>
</feature>
<dbReference type="InterPro" id="IPR051461">
    <property type="entry name" value="UPF0750_membrane"/>
</dbReference>
<dbReference type="PANTHER" id="PTHR33545:SF5">
    <property type="entry name" value="UPF0750 MEMBRANE PROTEIN YITT"/>
    <property type="match status" value="1"/>
</dbReference>
<accession>A5IKP4</accession>
<dbReference type="Pfam" id="PF10035">
    <property type="entry name" value="DUF2179"/>
    <property type="match status" value="1"/>
</dbReference>
<evidence type="ECO:0000256" key="1">
    <source>
        <dbReference type="ARBA" id="ARBA00004651"/>
    </source>
</evidence>
<dbReference type="InterPro" id="IPR003740">
    <property type="entry name" value="YitT"/>
</dbReference>
<keyword evidence="5 6" id="KW-0472">Membrane</keyword>
<keyword evidence="4 6" id="KW-1133">Transmembrane helix</keyword>
<feature type="transmembrane region" description="Helical" evidence="6">
    <location>
        <begin position="47"/>
        <end position="72"/>
    </location>
</feature>
<feature type="transmembrane region" description="Helical" evidence="6">
    <location>
        <begin position="145"/>
        <end position="168"/>
    </location>
</feature>
<dbReference type="PIRSF" id="PIRSF006483">
    <property type="entry name" value="Membrane_protein_YitT"/>
    <property type="match status" value="1"/>
</dbReference>
<dbReference type="RefSeq" id="WP_011943344.1">
    <property type="nucleotide sequence ID" value="NC_009486.1"/>
</dbReference>
<reference evidence="8 9" key="2">
    <citation type="journal article" date="2009" name="Proc. Natl. Acad. Sci. U.S.A.">
        <title>On the chimeric nature, thermophilic origin, and phylogenetic placement of the Thermotogales.</title>
        <authorList>
            <person name="Zhaxybayeva O."/>
            <person name="Swithers K.S."/>
            <person name="Lapierre P."/>
            <person name="Fournier G.P."/>
            <person name="Bickhart D.M."/>
            <person name="DeBoy R.T."/>
            <person name="Nelson K.E."/>
            <person name="Nesbo C.L."/>
            <person name="Doolittle W.F."/>
            <person name="Gogarten J.P."/>
            <person name="Noll K.M."/>
        </authorList>
    </citation>
    <scope>NUCLEOTIDE SEQUENCE [LARGE SCALE GENOMIC DNA]</scope>
    <source>
        <strain evidence="9">ATCC BAA-488 / DSM 13995 / JCM 10881 / RKU-1</strain>
    </source>
</reference>
<dbReference type="EMBL" id="CP000702">
    <property type="protein sequence ID" value="ABQ46767.1"/>
    <property type="molecule type" value="Genomic_DNA"/>
</dbReference>
<evidence type="ECO:0000256" key="3">
    <source>
        <dbReference type="ARBA" id="ARBA00022692"/>
    </source>
</evidence>
<reference evidence="9" key="1">
    <citation type="submission" date="2007-05" db="EMBL/GenBank/DDBJ databases">
        <title>Complete sequence of Thermotoga petrophila RKU-1.</title>
        <authorList>
            <consortium name="US DOE Joint Genome Institute"/>
            <person name="Copeland A."/>
            <person name="Lucas S."/>
            <person name="Lapidus A."/>
            <person name="Barry K."/>
            <person name="Glavina del Rio T."/>
            <person name="Dalin E."/>
            <person name="Tice H."/>
            <person name="Pitluck S."/>
            <person name="Sims D."/>
            <person name="Brettin T."/>
            <person name="Bruce D."/>
            <person name="Detter J.C."/>
            <person name="Han C."/>
            <person name="Tapia R."/>
            <person name="Schmutz J."/>
            <person name="Larimer F."/>
            <person name="Land M."/>
            <person name="Hauser L."/>
            <person name="Kyrpides N."/>
            <person name="Mikhailova N."/>
            <person name="Nelson K."/>
            <person name="Gogarten J.P."/>
            <person name="Noll K."/>
            <person name="Richardson P."/>
        </authorList>
    </citation>
    <scope>NUCLEOTIDE SEQUENCE [LARGE SCALE GENOMIC DNA]</scope>
    <source>
        <strain evidence="9">ATCC BAA-488 / DSM 13995 / JCM 10881 / RKU-1</strain>
    </source>
</reference>
<keyword evidence="3 6" id="KW-0812">Transmembrane</keyword>
<dbReference type="Pfam" id="PF02588">
    <property type="entry name" value="YitT_membrane"/>
    <property type="match status" value="1"/>
</dbReference>